<dbReference type="AlphaFoldDB" id="A0A2T0XBJ4"/>
<dbReference type="InterPro" id="IPR051128">
    <property type="entry name" value="EgtD_Methyltrsf_superfamily"/>
</dbReference>
<name>A0A2T0XBJ4_9BURK</name>
<dbReference type="InterPro" id="IPR019257">
    <property type="entry name" value="MeTrfase_dom"/>
</dbReference>
<dbReference type="InterPro" id="IPR029063">
    <property type="entry name" value="SAM-dependent_MTases_sf"/>
</dbReference>
<dbReference type="Proteomes" id="UP000238308">
    <property type="component" value="Unassembled WGS sequence"/>
</dbReference>
<dbReference type="PANTHER" id="PTHR43397:SF1">
    <property type="entry name" value="ERGOTHIONEINE BIOSYNTHESIS PROTEIN 1"/>
    <property type="match status" value="1"/>
</dbReference>
<dbReference type="OrthoDB" id="5289726at2"/>
<dbReference type="SUPFAM" id="SSF53335">
    <property type="entry name" value="S-adenosyl-L-methionine-dependent methyltransferases"/>
    <property type="match status" value="1"/>
</dbReference>
<organism evidence="4 5">
    <name type="scientific">Jezberella montanilacus</name>
    <dbReference type="NCBI Taxonomy" id="323426"/>
    <lineage>
        <taxon>Bacteria</taxon>
        <taxon>Pseudomonadati</taxon>
        <taxon>Pseudomonadota</taxon>
        <taxon>Betaproteobacteria</taxon>
        <taxon>Burkholderiales</taxon>
        <taxon>Alcaligenaceae</taxon>
        <taxon>Jezberella</taxon>
    </lineage>
</organism>
<evidence type="ECO:0000313" key="5">
    <source>
        <dbReference type="Proteomes" id="UP000238308"/>
    </source>
</evidence>
<dbReference type="Pfam" id="PF10017">
    <property type="entry name" value="Methyltransf_33"/>
    <property type="match status" value="1"/>
</dbReference>
<evidence type="ECO:0000259" key="3">
    <source>
        <dbReference type="Pfam" id="PF10017"/>
    </source>
</evidence>
<evidence type="ECO:0000256" key="1">
    <source>
        <dbReference type="ARBA" id="ARBA00022603"/>
    </source>
</evidence>
<keyword evidence="2 4" id="KW-0808">Transferase</keyword>
<dbReference type="GO" id="GO:0008168">
    <property type="term" value="F:methyltransferase activity"/>
    <property type="evidence" value="ECO:0007669"/>
    <property type="project" value="UniProtKB-KW"/>
</dbReference>
<proteinExistence type="predicted"/>
<evidence type="ECO:0000256" key="2">
    <source>
        <dbReference type="ARBA" id="ARBA00022679"/>
    </source>
</evidence>
<comment type="caution">
    <text evidence="4">The sequence shown here is derived from an EMBL/GenBank/DDBJ whole genome shotgun (WGS) entry which is preliminary data.</text>
</comment>
<dbReference type="EMBL" id="PVTV01000018">
    <property type="protein sequence ID" value="PRY96320.1"/>
    <property type="molecule type" value="Genomic_DNA"/>
</dbReference>
<dbReference type="RefSeq" id="WP_106228759.1">
    <property type="nucleotide sequence ID" value="NZ_PVTV01000018.1"/>
</dbReference>
<dbReference type="NCBIfam" id="TIGR03438">
    <property type="entry name" value="egtD_ergothio"/>
    <property type="match status" value="1"/>
</dbReference>
<feature type="domain" description="Histidine-specific methyltransferase SAM-dependent" evidence="3">
    <location>
        <begin position="19"/>
        <end position="315"/>
    </location>
</feature>
<dbReference type="Gene3D" id="3.40.50.150">
    <property type="entry name" value="Vaccinia Virus protein VP39"/>
    <property type="match status" value="1"/>
</dbReference>
<dbReference type="GO" id="GO:0032259">
    <property type="term" value="P:methylation"/>
    <property type="evidence" value="ECO:0007669"/>
    <property type="project" value="UniProtKB-KW"/>
</dbReference>
<dbReference type="InterPro" id="IPR035094">
    <property type="entry name" value="EgtD"/>
</dbReference>
<dbReference type="PIRSF" id="PIRSF018005">
    <property type="entry name" value="UCP018005"/>
    <property type="match status" value="1"/>
</dbReference>
<dbReference type="PANTHER" id="PTHR43397">
    <property type="entry name" value="ERGOTHIONEINE BIOSYNTHESIS PROTEIN 1"/>
    <property type="match status" value="1"/>
</dbReference>
<protein>
    <submittedName>
        <fullName evidence="4">Dimethylhistidine N-methyltransferase</fullName>
    </submittedName>
</protein>
<keyword evidence="5" id="KW-1185">Reference proteome</keyword>
<sequence length="316" mass="35434">MLAPVFLTDSQPLIQLDLAEEIKTGLLAQSASISPKFLYDNLGSHLFTAITLLPEYYPTRIENEIFGQYRNEIAEVVGQNSSLIDLGAGNCQKAESLFESLKPTSYIAIDFSIEYLQEILPKLQNKYPQVDMYGVGMDFSANFSLPVGVPQAKRTFFYPGSSIGNFLATEAEHLLRQIRAQIDKGGLLLGVDLMKGEDILRTAYDDSLKLTAAFNLNILRVVNGLLGSDFDVKDFRHTIKVNTVLNRVELYLEALSDLIVSWPGNSRAFKRGELIHTENSHKYTLDSIQALLTRAGYRAFNIWTDPQDYFAVIYAQ</sequence>
<dbReference type="InterPro" id="IPR017804">
    <property type="entry name" value="MeTrfase_EgtD-like"/>
</dbReference>
<reference evidence="4 5" key="1">
    <citation type="submission" date="2018-03" db="EMBL/GenBank/DDBJ databases">
        <title>Genomic Encyclopedia of Type Strains, Phase III (KMG-III): the genomes of soil and plant-associated and newly described type strains.</title>
        <authorList>
            <person name="Whitman W."/>
        </authorList>
    </citation>
    <scope>NUCLEOTIDE SEQUENCE [LARGE SCALE GENOMIC DNA]</scope>
    <source>
        <strain evidence="4 5">MWH-P2sevCIIIb</strain>
    </source>
</reference>
<evidence type="ECO:0000313" key="4">
    <source>
        <dbReference type="EMBL" id="PRY96320.1"/>
    </source>
</evidence>
<gene>
    <name evidence="4" type="ORF">BCM14_2942</name>
</gene>
<keyword evidence="1 4" id="KW-0489">Methyltransferase</keyword>
<accession>A0A2T0XBJ4</accession>